<gene>
    <name evidence="5" type="ORF">K402DRAFT_339995</name>
</gene>
<dbReference type="Gene3D" id="3.90.550.10">
    <property type="entry name" value="Spore Coat Polysaccharide Biosynthesis Protein SpsA, Chain A"/>
    <property type="match status" value="1"/>
</dbReference>
<dbReference type="SUPFAM" id="SSF53448">
    <property type="entry name" value="Nucleotide-diphospho-sugar transferases"/>
    <property type="match status" value="1"/>
</dbReference>
<evidence type="ECO:0000256" key="1">
    <source>
        <dbReference type="SAM" id="MobiDB-lite"/>
    </source>
</evidence>
<feature type="domain" description="DUF7928" evidence="4">
    <location>
        <begin position="61"/>
        <end position="213"/>
    </location>
</feature>
<feature type="compositionally biased region" description="Polar residues" evidence="1">
    <location>
        <begin position="7"/>
        <end position="40"/>
    </location>
</feature>
<name>A0A6G1GNY9_9PEZI</name>
<feature type="transmembrane region" description="Helical" evidence="2">
    <location>
        <begin position="282"/>
        <end position="303"/>
    </location>
</feature>
<feature type="transmembrane region" description="Helical" evidence="2">
    <location>
        <begin position="725"/>
        <end position="746"/>
    </location>
</feature>
<dbReference type="InterPro" id="IPR001173">
    <property type="entry name" value="Glyco_trans_2-like"/>
</dbReference>
<evidence type="ECO:0000313" key="5">
    <source>
        <dbReference type="EMBL" id="KAF1982641.1"/>
    </source>
</evidence>
<organism evidence="5 6">
    <name type="scientific">Aulographum hederae CBS 113979</name>
    <dbReference type="NCBI Taxonomy" id="1176131"/>
    <lineage>
        <taxon>Eukaryota</taxon>
        <taxon>Fungi</taxon>
        <taxon>Dikarya</taxon>
        <taxon>Ascomycota</taxon>
        <taxon>Pezizomycotina</taxon>
        <taxon>Dothideomycetes</taxon>
        <taxon>Pleosporomycetidae</taxon>
        <taxon>Aulographales</taxon>
        <taxon>Aulographaceae</taxon>
    </lineage>
</organism>
<dbReference type="EMBL" id="ML977182">
    <property type="protein sequence ID" value="KAF1982641.1"/>
    <property type="molecule type" value="Genomic_DNA"/>
</dbReference>
<dbReference type="Proteomes" id="UP000800041">
    <property type="component" value="Unassembled WGS sequence"/>
</dbReference>
<feature type="region of interest" description="Disordered" evidence="1">
    <location>
        <begin position="1"/>
        <end position="46"/>
    </location>
</feature>
<feature type="domain" description="Glycosyltransferase 2-like" evidence="3">
    <location>
        <begin position="495"/>
        <end position="709"/>
    </location>
</feature>
<feature type="transmembrane region" description="Helical" evidence="2">
    <location>
        <begin position="758"/>
        <end position="780"/>
    </location>
</feature>
<sequence>MTPPSPAWTTGQLTPGLSPATPQSPWSQYATPQESRSASRAGSIYPAGDFRNQTMEEINDIKCDVMVNWLHSQQEEKLWTTGEYEEGVALKKSRGHYTCAPADLADEPDGFFAAIQALNVRVAMTVNTRVIRILLHSNTQPFIEITPGLRIQVLPDISYLARCQKHQFAAFIADRGILCVWDDQPKKILARVERLELELMKMIWGNESAYPEENDEKKELIDTIYEVDEDDPEGFAVHKPRRIVLIQPFITAITLILVVSAIGSGWREVAIELKIDRDYSRLLFLVPMIPQIWLSLFFFQALAGNVAQIIGPIGQINENTKYYSGVAPRRLRRAEGCLPHVTIQCPVYKEGLHAVIEPTVRSIKAAISTYELQGGTANIFVNDDGLQLVPVEEAQARMDFYDEHNIGWVARPKHNPNAINGEKAFLRRGKFKKASNMNYAMWVSQRIEDKLATINRRDSWNQEDEAAAYKAALNEVIHEDEGRTWADGNVRIGDYILLIDSDTRVPTDCLLDAVSEMEQCPEVAIIQYNSGVMNVTSSFFERGITFFTNLIYTQIRYAVANGDVAPFVGHNAVLRWEAMQQIAYDCKDDFREKYWSEETVSEDFDMALRLQTNGYLVRLAAYTGDGFKEGVSLTVYDELNRWEKYAYGCNELLFHPLKYWFVKGPFTPLFKRFFVSKMPLPSKITILAYIGTYYAIGSAWALTLANYFLVGWFNGHLDHYYLDSFKVYVAIIVVFTGLGNLALAVLRYRSGEKGLLSALFENLSWIVMFTIFLGGISLHVSQAILSHMFGIDMSWGATSKEAEDIPFFVEIPRVVKSFKFTFIFCIAASVMMGVMAQVVPWQWRIDLLIAIFPLSTVVASHFLLPIALNPNLMLFTW</sequence>
<dbReference type="AlphaFoldDB" id="A0A6G1GNY9"/>
<dbReference type="Pfam" id="PF25550">
    <property type="entry name" value="DUF7928"/>
    <property type="match status" value="1"/>
</dbReference>
<reference evidence="5" key="1">
    <citation type="journal article" date="2020" name="Stud. Mycol.">
        <title>101 Dothideomycetes genomes: a test case for predicting lifestyles and emergence of pathogens.</title>
        <authorList>
            <person name="Haridas S."/>
            <person name="Albert R."/>
            <person name="Binder M."/>
            <person name="Bloem J."/>
            <person name="Labutti K."/>
            <person name="Salamov A."/>
            <person name="Andreopoulos B."/>
            <person name="Baker S."/>
            <person name="Barry K."/>
            <person name="Bills G."/>
            <person name="Bluhm B."/>
            <person name="Cannon C."/>
            <person name="Castanera R."/>
            <person name="Culley D."/>
            <person name="Daum C."/>
            <person name="Ezra D."/>
            <person name="Gonzalez J."/>
            <person name="Henrissat B."/>
            <person name="Kuo A."/>
            <person name="Liang C."/>
            <person name="Lipzen A."/>
            <person name="Lutzoni F."/>
            <person name="Magnuson J."/>
            <person name="Mondo S."/>
            <person name="Nolan M."/>
            <person name="Ohm R."/>
            <person name="Pangilinan J."/>
            <person name="Park H.-J."/>
            <person name="Ramirez L."/>
            <person name="Alfaro M."/>
            <person name="Sun H."/>
            <person name="Tritt A."/>
            <person name="Yoshinaga Y."/>
            <person name="Zwiers L.-H."/>
            <person name="Turgeon B."/>
            <person name="Goodwin S."/>
            <person name="Spatafora J."/>
            <person name="Crous P."/>
            <person name="Grigoriev I."/>
        </authorList>
    </citation>
    <scope>NUCLEOTIDE SEQUENCE</scope>
    <source>
        <strain evidence="5">CBS 113979</strain>
    </source>
</reference>
<feature type="transmembrane region" description="Helical" evidence="2">
    <location>
        <begin position="820"/>
        <end position="840"/>
    </location>
</feature>
<dbReference type="InterPro" id="IPR029044">
    <property type="entry name" value="Nucleotide-diphossugar_trans"/>
</dbReference>
<feature type="transmembrane region" description="Helical" evidence="2">
    <location>
        <begin position="243"/>
        <end position="262"/>
    </location>
</feature>
<dbReference type="InterPro" id="IPR057688">
    <property type="entry name" value="DUF7928"/>
</dbReference>
<feature type="transmembrane region" description="Helical" evidence="2">
    <location>
        <begin position="847"/>
        <end position="868"/>
    </location>
</feature>
<dbReference type="PANTHER" id="PTHR35408">
    <property type="entry name" value="CHROMOSOME 15, WHOLE GENOME SHOTGUN SEQUENCE"/>
    <property type="match status" value="1"/>
</dbReference>
<dbReference type="OrthoDB" id="38531at2759"/>
<dbReference type="PANTHER" id="PTHR35408:SF3">
    <property type="entry name" value="GLYCOSYLTRANSFERASE 2-LIKE DOMAIN-CONTAINING PROTEIN"/>
    <property type="match status" value="1"/>
</dbReference>
<keyword evidence="2" id="KW-1133">Transmembrane helix</keyword>
<keyword evidence="2" id="KW-0812">Transmembrane</keyword>
<keyword evidence="2" id="KW-0472">Membrane</keyword>
<keyword evidence="6" id="KW-1185">Reference proteome</keyword>
<evidence type="ECO:0000259" key="4">
    <source>
        <dbReference type="Pfam" id="PF25550"/>
    </source>
</evidence>
<proteinExistence type="predicted"/>
<dbReference type="Pfam" id="PF13632">
    <property type="entry name" value="Glyco_trans_2_3"/>
    <property type="match status" value="1"/>
</dbReference>
<feature type="transmembrane region" description="Helical" evidence="2">
    <location>
        <begin position="686"/>
        <end position="713"/>
    </location>
</feature>
<evidence type="ECO:0000313" key="6">
    <source>
        <dbReference type="Proteomes" id="UP000800041"/>
    </source>
</evidence>
<accession>A0A6G1GNY9</accession>
<protein>
    <submittedName>
        <fullName evidence="5">Uncharacterized protein</fullName>
    </submittedName>
</protein>
<evidence type="ECO:0000259" key="3">
    <source>
        <dbReference type="Pfam" id="PF13632"/>
    </source>
</evidence>
<evidence type="ECO:0000256" key="2">
    <source>
        <dbReference type="SAM" id="Phobius"/>
    </source>
</evidence>